<dbReference type="GO" id="GO:0046839">
    <property type="term" value="P:phospholipid dephosphorylation"/>
    <property type="evidence" value="ECO:0007669"/>
    <property type="project" value="TreeGrafter"/>
</dbReference>
<keyword evidence="3 6" id="KW-0812">Transmembrane</keyword>
<dbReference type="InterPro" id="IPR043216">
    <property type="entry name" value="PAP-like"/>
</dbReference>
<dbReference type="Proteomes" id="UP000664859">
    <property type="component" value="Unassembled WGS sequence"/>
</dbReference>
<feature type="transmembrane region" description="Helical" evidence="6">
    <location>
        <begin position="223"/>
        <end position="241"/>
    </location>
</feature>
<dbReference type="AlphaFoldDB" id="A0A835YK58"/>
<evidence type="ECO:0000256" key="5">
    <source>
        <dbReference type="ARBA" id="ARBA00023136"/>
    </source>
</evidence>
<gene>
    <name evidence="8" type="ORF">JKP88DRAFT_170890</name>
</gene>
<feature type="transmembrane region" description="Helical" evidence="6">
    <location>
        <begin position="193"/>
        <end position="211"/>
    </location>
</feature>
<dbReference type="EMBL" id="JAFCMP010000532">
    <property type="protein sequence ID" value="KAG5176852.1"/>
    <property type="molecule type" value="Genomic_DNA"/>
</dbReference>
<dbReference type="PANTHER" id="PTHR10165">
    <property type="entry name" value="LIPID PHOSPHATE PHOSPHATASE"/>
    <property type="match status" value="1"/>
</dbReference>
<comment type="caution">
    <text evidence="8">The sequence shown here is derived from an EMBL/GenBank/DDBJ whole genome shotgun (WGS) entry which is preliminary data.</text>
</comment>
<name>A0A835YK58_9STRA</name>
<evidence type="ECO:0000313" key="9">
    <source>
        <dbReference type="Proteomes" id="UP000664859"/>
    </source>
</evidence>
<dbReference type="GO" id="GO:0016020">
    <property type="term" value="C:membrane"/>
    <property type="evidence" value="ECO:0007669"/>
    <property type="project" value="UniProtKB-SubCell"/>
</dbReference>
<feature type="transmembrane region" description="Helical" evidence="6">
    <location>
        <begin position="253"/>
        <end position="271"/>
    </location>
</feature>
<evidence type="ECO:0000259" key="7">
    <source>
        <dbReference type="SMART" id="SM00014"/>
    </source>
</evidence>
<dbReference type="OrthoDB" id="10030083at2759"/>
<evidence type="ECO:0000256" key="2">
    <source>
        <dbReference type="ARBA" id="ARBA00008816"/>
    </source>
</evidence>
<evidence type="ECO:0000313" key="8">
    <source>
        <dbReference type="EMBL" id="KAG5176852.1"/>
    </source>
</evidence>
<keyword evidence="5 6" id="KW-0472">Membrane</keyword>
<dbReference type="GO" id="GO:0004601">
    <property type="term" value="F:peroxidase activity"/>
    <property type="evidence" value="ECO:0007669"/>
    <property type="project" value="UniProtKB-KW"/>
</dbReference>
<comment type="similarity">
    <text evidence="2">Belongs to the PA-phosphatase related phosphoesterase family.</text>
</comment>
<dbReference type="PANTHER" id="PTHR10165:SF35">
    <property type="entry name" value="RE23632P"/>
    <property type="match status" value="1"/>
</dbReference>
<feature type="transmembrane region" description="Helical" evidence="6">
    <location>
        <begin position="132"/>
        <end position="149"/>
    </location>
</feature>
<evidence type="ECO:0000256" key="3">
    <source>
        <dbReference type="ARBA" id="ARBA00022692"/>
    </source>
</evidence>
<evidence type="ECO:0000256" key="1">
    <source>
        <dbReference type="ARBA" id="ARBA00004141"/>
    </source>
</evidence>
<keyword evidence="4 6" id="KW-1133">Transmembrane helix</keyword>
<keyword evidence="9" id="KW-1185">Reference proteome</keyword>
<comment type="subcellular location">
    <subcellularLocation>
        <location evidence="1">Membrane</location>
        <topology evidence="1">Multi-pass membrane protein</topology>
    </subcellularLocation>
</comment>
<dbReference type="Pfam" id="PF01569">
    <property type="entry name" value="PAP2"/>
    <property type="match status" value="1"/>
</dbReference>
<dbReference type="GO" id="GO:0006644">
    <property type="term" value="P:phospholipid metabolic process"/>
    <property type="evidence" value="ECO:0007669"/>
    <property type="project" value="InterPro"/>
</dbReference>
<dbReference type="GO" id="GO:0008195">
    <property type="term" value="F:phosphatidate phosphatase activity"/>
    <property type="evidence" value="ECO:0007669"/>
    <property type="project" value="TreeGrafter"/>
</dbReference>
<dbReference type="InterPro" id="IPR000326">
    <property type="entry name" value="PAP2/HPO"/>
</dbReference>
<reference evidence="8" key="1">
    <citation type="submission" date="2021-02" db="EMBL/GenBank/DDBJ databases">
        <title>First Annotated Genome of the Yellow-green Alga Tribonema minus.</title>
        <authorList>
            <person name="Mahan K.M."/>
        </authorList>
    </citation>
    <scope>NUCLEOTIDE SEQUENCE</scope>
    <source>
        <strain evidence="8">UTEX B ZZ1240</strain>
    </source>
</reference>
<dbReference type="SMART" id="SM00014">
    <property type="entry name" value="acidPPc"/>
    <property type="match status" value="1"/>
</dbReference>
<keyword evidence="8" id="KW-0575">Peroxidase</keyword>
<protein>
    <submittedName>
        <fullName evidence="8">Phosphatidic acid phosphatase type 2/haloperoxidase</fullName>
    </submittedName>
</protein>
<evidence type="ECO:0000256" key="6">
    <source>
        <dbReference type="SAM" id="Phobius"/>
    </source>
</evidence>
<feature type="domain" description="Phosphatidic acid phosphatase type 2/haloperoxidase" evidence="7">
    <location>
        <begin position="128"/>
        <end position="268"/>
    </location>
</feature>
<dbReference type="InterPro" id="IPR036938">
    <property type="entry name" value="PAP2/HPO_sf"/>
</dbReference>
<evidence type="ECO:0000256" key="4">
    <source>
        <dbReference type="ARBA" id="ARBA00022989"/>
    </source>
</evidence>
<accession>A0A835YK58</accession>
<proteinExistence type="inferred from homology"/>
<dbReference type="SUPFAM" id="SSF48317">
    <property type="entry name" value="Acid phosphatase/Vanadium-dependent haloperoxidase"/>
    <property type="match status" value="1"/>
</dbReference>
<keyword evidence="8" id="KW-0560">Oxidoreductase</keyword>
<dbReference type="Gene3D" id="1.20.144.10">
    <property type="entry name" value="Phosphatidic acid phosphatase type 2/haloperoxidase"/>
    <property type="match status" value="1"/>
</dbReference>
<feature type="transmembrane region" description="Helical" evidence="6">
    <location>
        <begin position="93"/>
        <end position="112"/>
    </location>
</feature>
<organism evidence="8 9">
    <name type="scientific">Tribonema minus</name>
    <dbReference type="NCBI Taxonomy" id="303371"/>
    <lineage>
        <taxon>Eukaryota</taxon>
        <taxon>Sar</taxon>
        <taxon>Stramenopiles</taxon>
        <taxon>Ochrophyta</taxon>
        <taxon>PX clade</taxon>
        <taxon>Xanthophyceae</taxon>
        <taxon>Tribonematales</taxon>
        <taxon>Tribonemataceae</taxon>
        <taxon>Tribonema</taxon>
    </lineage>
</organism>
<sequence>MRLQRWKEYAIVIVTTQILYAIGKSMTFYAQYLPADAENQQHSFPVKLGDVWCTAKQLAPCSIGSPAIQAILAAAHGDCCAQLLAGELPHEQVSTWTLAALVLVMPSVLLVARHFASKAGRYPARLPSGDALLGFVASVSWVGVVTLFIKKAVGRPRPNFLALGEVIAQSPALGGGTGRLGGNPRYSFPSGHASTSMAALLYGALVAWGDAGALRGPRWQRTLAVTLILVLPFLSLWVGVTRIQDYWHFQDDVAAGWLVGALSAVLGHALAAQPPPLQHDDGDGGSARYHYLSQHLQLPNSPEAAV</sequence>